<dbReference type="GO" id="GO:0015074">
    <property type="term" value="P:DNA integration"/>
    <property type="evidence" value="ECO:0007669"/>
    <property type="project" value="InterPro"/>
</dbReference>
<keyword evidence="1" id="KW-0233">DNA recombination</keyword>
<dbReference type="InterPro" id="IPR011010">
    <property type="entry name" value="DNA_brk_join_enz"/>
</dbReference>
<reference evidence="3" key="1">
    <citation type="journal article" date="2020" name="mSystems">
        <title>Genome- and Community-Level Interaction Insights into Carbon Utilization and Element Cycling Functions of Hydrothermarchaeota in Hydrothermal Sediment.</title>
        <authorList>
            <person name="Zhou Z."/>
            <person name="Liu Y."/>
            <person name="Xu W."/>
            <person name="Pan J."/>
            <person name="Luo Z.H."/>
            <person name="Li M."/>
        </authorList>
    </citation>
    <scope>NUCLEOTIDE SEQUENCE [LARGE SCALE GENOMIC DNA]</scope>
    <source>
        <strain evidence="3">SpSt-82</strain>
    </source>
</reference>
<gene>
    <name evidence="3" type="ORF">ENW11_04420</name>
</gene>
<dbReference type="AlphaFoldDB" id="A0A7V4WKD8"/>
<dbReference type="Pfam" id="PF00589">
    <property type="entry name" value="Phage_integrase"/>
    <property type="match status" value="1"/>
</dbReference>
<feature type="domain" description="Tyr recombinase" evidence="2">
    <location>
        <begin position="1"/>
        <end position="74"/>
    </location>
</feature>
<accession>A0A7V4WKD8</accession>
<dbReference type="EMBL" id="DTIY01000028">
    <property type="protein sequence ID" value="HGY39036.1"/>
    <property type="molecule type" value="Genomic_DNA"/>
</dbReference>
<name>A0A7V4WKD8_9BACT</name>
<dbReference type="InterPro" id="IPR013762">
    <property type="entry name" value="Integrase-like_cat_sf"/>
</dbReference>
<comment type="caution">
    <text evidence="3">The sequence shown here is derived from an EMBL/GenBank/DDBJ whole genome shotgun (WGS) entry which is preliminary data.</text>
</comment>
<dbReference type="GO" id="GO:0003677">
    <property type="term" value="F:DNA binding"/>
    <property type="evidence" value="ECO:0007669"/>
    <property type="project" value="InterPro"/>
</dbReference>
<dbReference type="PROSITE" id="PS51898">
    <property type="entry name" value="TYR_RECOMBINASE"/>
    <property type="match status" value="1"/>
</dbReference>
<protein>
    <submittedName>
        <fullName evidence="3">Site-specific integrase</fullName>
    </submittedName>
</protein>
<dbReference type="InterPro" id="IPR002104">
    <property type="entry name" value="Integrase_catalytic"/>
</dbReference>
<dbReference type="GO" id="GO:0006310">
    <property type="term" value="P:DNA recombination"/>
    <property type="evidence" value="ECO:0007669"/>
    <property type="project" value="UniProtKB-KW"/>
</dbReference>
<organism evidence="3">
    <name type="scientific">Candidatus Caldatribacterium saccharofermentans</name>
    <dbReference type="NCBI Taxonomy" id="1454753"/>
    <lineage>
        <taxon>Bacteria</taxon>
        <taxon>Pseudomonadati</taxon>
        <taxon>Atribacterota</taxon>
        <taxon>Atribacteria</taxon>
        <taxon>Atribacterales</taxon>
        <taxon>Candidatus Caldatribacteriaceae</taxon>
        <taxon>Candidatus Caldatribacterium</taxon>
    </lineage>
</organism>
<proteinExistence type="predicted"/>
<evidence type="ECO:0000259" key="2">
    <source>
        <dbReference type="PROSITE" id="PS51898"/>
    </source>
</evidence>
<dbReference type="Gene3D" id="1.10.443.10">
    <property type="entry name" value="Intergrase catalytic core"/>
    <property type="match status" value="1"/>
</dbReference>
<evidence type="ECO:0000256" key="1">
    <source>
        <dbReference type="ARBA" id="ARBA00023172"/>
    </source>
</evidence>
<dbReference type="SUPFAM" id="SSF56349">
    <property type="entry name" value="DNA breaking-rejoining enzymes"/>
    <property type="match status" value="1"/>
</dbReference>
<sequence length="85" mass="9575">MHPRNFLRTFKSLLQEANLPMVSLHALRHSYATLLLAEGENPRVVQELLGHSTVTTTLGIYSRVLPSLKQQAVKKVERILGENNV</sequence>
<evidence type="ECO:0000313" key="3">
    <source>
        <dbReference type="EMBL" id="HGY39036.1"/>
    </source>
</evidence>